<dbReference type="Proteomes" id="UP000237481">
    <property type="component" value="Unassembled WGS sequence"/>
</dbReference>
<dbReference type="SUPFAM" id="SSF53167">
    <property type="entry name" value="Purine and uridine phosphorylases"/>
    <property type="match status" value="1"/>
</dbReference>
<dbReference type="InterPro" id="IPR053137">
    <property type="entry name" value="NLR-like"/>
</dbReference>
<evidence type="ECO:0000259" key="4">
    <source>
        <dbReference type="Pfam" id="PF01048"/>
    </source>
</evidence>
<organism evidence="6 7">
    <name type="scientific">Tolypocladium paradoxum</name>
    <dbReference type="NCBI Taxonomy" id="94208"/>
    <lineage>
        <taxon>Eukaryota</taxon>
        <taxon>Fungi</taxon>
        <taxon>Dikarya</taxon>
        <taxon>Ascomycota</taxon>
        <taxon>Pezizomycotina</taxon>
        <taxon>Sordariomycetes</taxon>
        <taxon>Hypocreomycetidae</taxon>
        <taxon>Hypocreales</taxon>
        <taxon>Ophiocordycipitaceae</taxon>
        <taxon>Tolypocladium</taxon>
    </lineage>
</organism>
<feature type="region of interest" description="Disordered" evidence="3">
    <location>
        <begin position="1059"/>
        <end position="1115"/>
    </location>
</feature>
<feature type="compositionally biased region" description="Basic and acidic residues" evidence="3">
    <location>
        <begin position="137"/>
        <end position="152"/>
    </location>
</feature>
<dbReference type="EMBL" id="PKSG01000515">
    <property type="protein sequence ID" value="POR34530.1"/>
    <property type="molecule type" value="Genomic_DNA"/>
</dbReference>
<evidence type="ECO:0000256" key="3">
    <source>
        <dbReference type="SAM" id="MobiDB-lite"/>
    </source>
</evidence>
<dbReference type="Gene3D" id="3.40.50.300">
    <property type="entry name" value="P-loop containing nucleotide triphosphate hydrolases"/>
    <property type="match status" value="1"/>
</dbReference>
<evidence type="ECO:0000313" key="7">
    <source>
        <dbReference type="Proteomes" id="UP000237481"/>
    </source>
</evidence>
<feature type="repeat" description="WD" evidence="2">
    <location>
        <begin position="914"/>
        <end position="956"/>
    </location>
</feature>
<evidence type="ECO:0000313" key="6">
    <source>
        <dbReference type="EMBL" id="POR34530.1"/>
    </source>
</evidence>
<feature type="region of interest" description="Disordered" evidence="3">
    <location>
        <begin position="137"/>
        <end position="175"/>
    </location>
</feature>
<dbReference type="AlphaFoldDB" id="A0A2S4KWI5"/>
<dbReference type="PROSITE" id="PS50294">
    <property type="entry name" value="WD_REPEATS_REGION"/>
    <property type="match status" value="2"/>
</dbReference>
<dbReference type="Pfam" id="PF24883">
    <property type="entry name" value="NPHP3_N"/>
    <property type="match status" value="1"/>
</dbReference>
<keyword evidence="2" id="KW-0853">WD repeat</keyword>
<name>A0A2S4KWI5_9HYPO</name>
<dbReference type="STRING" id="94208.A0A2S4KWI5"/>
<dbReference type="PANTHER" id="PTHR46082">
    <property type="entry name" value="ATP/GTP-BINDING PROTEIN-RELATED"/>
    <property type="match status" value="1"/>
</dbReference>
<sequence>MTILGSPDLYTIGWITALPIECAAATALLDDRHNTPEGFEQHQSDTNSYTWGRMGEHNIVIASLPARVYGTTFAATTASNLLSSLPQIRIGLVVGIGGGIARPVQDRDIRLGDVVVGQPDGIAGGVVQYDLGKAKPNETWERKGRARDRGIHDSGSAPSDVEGQPRMTRPKSKVPGFVHQGFENDRLFKPTYNHAGGSTCAKCEASWEVERDQRNTTDPEIHCGVIASGNTLVKDATTRDIIAEVVGADCVCFEMEAAGLMNHFSCLVIRGICNYADSHTNDRWQRYASATAAARRCLIAFPLSLGPPSTPAEEHNPTCFPNTRVELLDQITQWAENSRAESIFWLNGMAGTGKSTISRTISRSFDRAGNLGASFFFKRGDGDRGSSSKLFTTVAAQLATSRPAVAPYIKNAIDADFAIGNKGLREQFDKLVLQPLSAVSLNERGARCTIILIDALDECEIEDKVKLIIDLFGHARILGLRYFITSRPELPVRLGFHAIEGKHQDVILHKTPEAVIGRDLSVFLEHELATIRAEYNASVPDQGQLPINWPGQSNFQCLVKMATPLFIFAATVCRFLADRRCGNPEEQLQEVLRFRTRSQESQLDATYLPVLNKLVAGLPTRKKDKVLQQFRSIVGSIIILASPLSTAALAQILSMSQGTIDSQLSMLHSVLSIPQSAKSPVSLLHLSFRDFLLDPEKQDTNLFWIDEARAHIKMASNCLRIMKESLRVDICGLRSSKRGVSTIDYQKINECIPAEVQYACLHWVFHLHGARSCVGDFGEACLFLKNHFLHWIEALSLMRRAPESIGMIRRLQGLIQTNLSIISSAPLQIYSSVLLFSPQRSIIKNLFESEIPNWISLKPQTVSNWDRCIQKLEGHDECVTSVAFSHDSGLVASASVDTTVRLWRATMDDCVEKVNSHSDGVFSISLSHDSALVASGSFFDTTVRLWRTNTGECVELKGHSGGVNAVVFSHDSALVASASHDKTVRLWRADVGEDDVGAFSVQSAASTHHATVSPSQDLKRFDFSYAFSKDSQLDYTGWVQFALAAVGISAKLLSNKPTSNTPPAFLPPTGNPDNQQPSSPQCEADKIMGKVTEARRTVERLRPHPTVSRIRGPGC</sequence>
<dbReference type="SUPFAM" id="SSF52540">
    <property type="entry name" value="P-loop containing nucleoside triphosphate hydrolases"/>
    <property type="match status" value="1"/>
</dbReference>
<protein>
    <submittedName>
        <fullName evidence="6">Vegetative incompatibility protein HET-E-1</fullName>
    </submittedName>
</protein>
<dbReference type="Gene3D" id="3.40.50.1580">
    <property type="entry name" value="Nucleoside phosphorylase domain"/>
    <property type="match status" value="1"/>
</dbReference>
<dbReference type="OrthoDB" id="674604at2759"/>
<dbReference type="GO" id="GO:0009116">
    <property type="term" value="P:nucleoside metabolic process"/>
    <property type="evidence" value="ECO:0007669"/>
    <property type="project" value="InterPro"/>
</dbReference>
<dbReference type="InterPro" id="IPR036322">
    <property type="entry name" value="WD40_repeat_dom_sf"/>
</dbReference>
<feature type="domain" description="Nephrocystin 3-like N-terminal" evidence="5">
    <location>
        <begin position="329"/>
        <end position="487"/>
    </location>
</feature>
<feature type="compositionally biased region" description="Polar residues" evidence="3">
    <location>
        <begin position="1071"/>
        <end position="1081"/>
    </location>
</feature>
<evidence type="ECO:0000259" key="5">
    <source>
        <dbReference type="Pfam" id="PF24883"/>
    </source>
</evidence>
<dbReference type="InterPro" id="IPR027417">
    <property type="entry name" value="P-loop_NTPase"/>
</dbReference>
<evidence type="ECO:0000256" key="2">
    <source>
        <dbReference type="PROSITE-ProRule" id="PRU00221"/>
    </source>
</evidence>
<feature type="compositionally biased region" description="Basic and acidic residues" evidence="3">
    <location>
        <begin position="1083"/>
        <end position="1102"/>
    </location>
</feature>
<gene>
    <name evidence="6" type="ORF">TPAR_05244</name>
</gene>
<dbReference type="SMART" id="SM00320">
    <property type="entry name" value="WD40"/>
    <property type="match status" value="3"/>
</dbReference>
<proteinExistence type="predicted"/>
<dbReference type="InterPro" id="IPR000845">
    <property type="entry name" value="Nucleoside_phosphorylase_d"/>
</dbReference>
<keyword evidence="1" id="KW-0677">Repeat</keyword>
<feature type="domain" description="Nucleoside phosphorylase" evidence="4">
    <location>
        <begin position="11"/>
        <end position="289"/>
    </location>
</feature>
<dbReference type="Pfam" id="PF00400">
    <property type="entry name" value="WD40"/>
    <property type="match status" value="3"/>
</dbReference>
<feature type="repeat" description="WD" evidence="2">
    <location>
        <begin position="956"/>
        <end position="987"/>
    </location>
</feature>
<comment type="caution">
    <text evidence="6">The sequence shown here is derived from an EMBL/GenBank/DDBJ whole genome shotgun (WGS) entry which is preliminary data.</text>
</comment>
<keyword evidence="7" id="KW-1185">Reference proteome</keyword>
<dbReference type="InterPro" id="IPR015943">
    <property type="entry name" value="WD40/YVTN_repeat-like_dom_sf"/>
</dbReference>
<feature type="repeat" description="WD" evidence="2">
    <location>
        <begin position="872"/>
        <end position="913"/>
    </location>
</feature>
<accession>A0A2S4KWI5</accession>
<dbReference type="InterPro" id="IPR001680">
    <property type="entry name" value="WD40_rpt"/>
</dbReference>
<dbReference type="Gene3D" id="2.130.10.10">
    <property type="entry name" value="YVTN repeat-like/Quinoprotein amine dehydrogenase"/>
    <property type="match status" value="1"/>
</dbReference>
<reference evidence="6 7" key="1">
    <citation type="submission" date="2018-01" db="EMBL/GenBank/DDBJ databases">
        <title>Harnessing the power of phylogenomics to disentangle the directionality and signatures of interkingdom host jumping in the parasitic fungal genus Tolypocladium.</title>
        <authorList>
            <person name="Quandt C.A."/>
            <person name="Patterson W."/>
            <person name="Spatafora J.W."/>
        </authorList>
    </citation>
    <scope>NUCLEOTIDE SEQUENCE [LARGE SCALE GENOMIC DNA]</scope>
    <source>
        <strain evidence="6 7">NRBC 100945</strain>
    </source>
</reference>
<evidence type="ECO:0000256" key="1">
    <source>
        <dbReference type="ARBA" id="ARBA00022737"/>
    </source>
</evidence>
<dbReference type="InterPro" id="IPR035994">
    <property type="entry name" value="Nucleoside_phosphorylase_sf"/>
</dbReference>
<dbReference type="SUPFAM" id="SSF50978">
    <property type="entry name" value="WD40 repeat-like"/>
    <property type="match status" value="1"/>
</dbReference>
<dbReference type="PROSITE" id="PS50082">
    <property type="entry name" value="WD_REPEATS_2"/>
    <property type="match status" value="3"/>
</dbReference>
<dbReference type="InterPro" id="IPR056884">
    <property type="entry name" value="NPHP3-like_N"/>
</dbReference>
<dbReference type="PANTHER" id="PTHR46082:SF11">
    <property type="entry name" value="AAA+ ATPASE DOMAIN-CONTAINING PROTEIN-RELATED"/>
    <property type="match status" value="1"/>
</dbReference>
<dbReference type="Pfam" id="PF01048">
    <property type="entry name" value="PNP_UDP_1"/>
    <property type="match status" value="1"/>
</dbReference>
<dbReference type="GO" id="GO:0003824">
    <property type="term" value="F:catalytic activity"/>
    <property type="evidence" value="ECO:0007669"/>
    <property type="project" value="InterPro"/>
</dbReference>